<evidence type="ECO:0000256" key="4">
    <source>
        <dbReference type="ARBA" id="ARBA00022763"/>
    </source>
</evidence>
<dbReference type="InterPro" id="IPR036286">
    <property type="entry name" value="LexA/Signal_pep-like_sf"/>
</dbReference>
<evidence type="ECO:0000256" key="11">
    <source>
        <dbReference type="ARBA" id="ARBA00023236"/>
    </source>
</evidence>
<dbReference type="Proteomes" id="UP000734271">
    <property type="component" value="Unassembled WGS sequence"/>
</dbReference>
<evidence type="ECO:0000256" key="5">
    <source>
        <dbReference type="ARBA" id="ARBA00022801"/>
    </source>
</evidence>
<dbReference type="SUPFAM" id="SSF51306">
    <property type="entry name" value="LexA/Signal peptidase"/>
    <property type="match status" value="1"/>
</dbReference>
<dbReference type="CDD" id="cd00093">
    <property type="entry name" value="HTH_XRE"/>
    <property type="match status" value="1"/>
</dbReference>
<evidence type="ECO:0000256" key="9">
    <source>
        <dbReference type="ARBA" id="ARBA00023163"/>
    </source>
</evidence>
<keyword evidence="2" id="KW-0678">Repressor</keyword>
<keyword evidence="3" id="KW-0235">DNA replication</keyword>
<reference evidence="14 15" key="1">
    <citation type="submission" date="2021-08" db="EMBL/GenBank/DDBJ databases">
        <title>FDA dAtabase for Regulatory Grade micrObial Sequences (FDA-ARGOS): Supporting development and validation of Infectious Disease Dx tests.</title>
        <authorList>
            <person name="Sproer C."/>
            <person name="Gronow S."/>
            <person name="Severitt S."/>
            <person name="Schroder I."/>
            <person name="Tallon L."/>
            <person name="Sadzewicz L."/>
            <person name="Zhao X."/>
            <person name="Boylan J."/>
            <person name="Ott S."/>
            <person name="Bowen H."/>
            <person name="Vavikolanu K."/>
            <person name="Hazen T."/>
            <person name="Aluvathingal J."/>
            <person name="Nadendla S."/>
            <person name="Lowell S."/>
            <person name="Myers T."/>
            <person name="Yan Y."/>
            <person name="Sichtig H."/>
        </authorList>
    </citation>
    <scope>NUCLEOTIDE SEQUENCE [LARGE SCALE GENOMIC DNA]</scope>
    <source>
        <strain evidence="14 15">FDAARGOS_1460</strain>
    </source>
</reference>
<keyword evidence="9" id="KW-0804">Transcription</keyword>
<evidence type="ECO:0000313" key="14">
    <source>
        <dbReference type="EMBL" id="MBZ2386640.1"/>
    </source>
</evidence>
<evidence type="ECO:0000256" key="1">
    <source>
        <dbReference type="ARBA" id="ARBA00007484"/>
    </source>
</evidence>
<comment type="caution">
    <text evidence="14">The sequence shown here is derived from an EMBL/GenBank/DDBJ whole genome shotgun (WGS) entry which is preliminary data.</text>
</comment>
<evidence type="ECO:0000313" key="15">
    <source>
        <dbReference type="Proteomes" id="UP000734271"/>
    </source>
</evidence>
<feature type="domain" description="HTH cro/C1-type" evidence="13">
    <location>
        <begin position="11"/>
        <end position="65"/>
    </location>
</feature>
<keyword evidence="4" id="KW-0227">DNA damage</keyword>
<evidence type="ECO:0000256" key="2">
    <source>
        <dbReference type="ARBA" id="ARBA00022491"/>
    </source>
</evidence>
<name>A0ABS7SYM3_9FIRM</name>
<keyword evidence="7" id="KW-0805">Transcription regulation</keyword>
<dbReference type="RefSeq" id="WP_223418905.1">
    <property type="nucleotide sequence ID" value="NZ_JAIPME010000002.1"/>
</dbReference>
<dbReference type="GO" id="GO:0004252">
    <property type="term" value="F:serine-type endopeptidase activity"/>
    <property type="evidence" value="ECO:0007669"/>
    <property type="project" value="UniProtKB-EC"/>
</dbReference>
<sequence length="211" mass="24265">MNNKKVFSMNLKRQLDKHNLTPTEFSRKIGFNDTTVFNWLHCQTYPRIDRIQQMADFFGIYKSDLTEDKRNLSEIPGVKVIKEIITVPLLGEIACGEPILCQENYDNLFQWDAELGRPNFMLKARGDSMIDAGINDGDLVFFKETPEVENGKIAAVIIDNETTLKRFYKHDNQIILQPENKAYTPIIINEEDGLNVRILGEMIGMYTLGSR</sequence>
<dbReference type="CDD" id="cd06529">
    <property type="entry name" value="S24_LexA-like"/>
    <property type="match status" value="1"/>
</dbReference>
<dbReference type="InterPro" id="IPR001387">
    <property type="entry name" value="Cro/C1-type_HTH"/>
</dbReference>
<dbReference type="InterPro" id="IPR010982">
    <property type="entry name" value="Lambda_DNA-bd_dom_sf"/>
</dbReference>
<dbReference type="PANTHER" id="PTHR33516">
    <property type="entry name" value="LEXA REPRESSOR"/>
    <property type="match status" value="1"/>
</dbReference>
<dbReference type="PROSITE" id="PS50943">
    <property type="entry name" value="HTH_CROC1"/>
    <property type="match status" value="1"/>
</dbReference>
<dbReference type="EMBL" id="JAIPME010000002">
    <property type="protein sequence ID" value="MBZ2386640.1"/>
    <property type="molecule type" value="Genomic_DNA"/>
</dbReference>
<keyword evidence="15" id="KW-1185">Reference proteome</keyword>
<evidence type="ECO:0000256" key="8">
    <source>
        <dbReference type="ARBA" id="ARBA00023125"/>
    </source>
</evidence>
<dbReference type="SUPFAM" id="SSF47413">
    <property type="entry name" value="lambda repressor-like DNA-binding domains"/>
    <property type="match status" value="1"/>
</dbReference>
<evidence type="ECO:0000256" key="12">
    <source>
        <dbReference type="RuleBase" id="RU003991"/>
    </source>
</evidence>
<dbReference type="Gene3D" id="1.10.260.40">
    <property type="entry name" value="lambda repressor-like DNA-binding domains"/>
    <property type="match status" value="1"/>
</dbReference>
<dbReference type="NCBIfam" id="TIGR00498">
    <property type="entry name" value="lexA"/>
    <property type="match status" value="1"/>
</dbReference>
<gene>
    <name evidence="14" type="primary">lexA</name>
    <name evidence="14" type="ORF">K8P03_04925</name>
</gene>
<dbReference type="InterPro" id="IPR050077">
    <property type="entry name" value="LexA_repressor"/>
</dbReference>
<dbReference type="InterPro" id="IPR015927">
    <property type="entry name" value="Peptidase_S24_S26A/B/C"/>
</dbReference>
<protein>
    <submittedName>
        <fullName evidence="14">Transcriptional repressor LexA</fullName>
        <ecNumber evidence="14">3.4.21.88</ecNumber>
    </submittedName>
</protein>
<dbReference type="InterPro" id="IPR006200">
    <property type="entry name" value="LexA"/>
</dbReference>
<dbReference type="InterPro" id="IPR006197">
    <property type="entry name" value="Peptidase_S24_LexA"/>
</dbReference>
<keyword evidence="6 12" id="KW-0068">Autocatalytic cleavage</keyword>
<keyword evidence="10" id="KW-0234">DNA repair</keyword>
<evidence type="ECO:0000256" key="7">
    <source>
        <dbReference type="ARBA" id="ARBA00023015"/>
    </source>
</evidence>
<dbReference type="InterPro" id="IPR039418">
    <property type="entry name" value="LexA-like"/>
</dbReference>
<dbReference type="Pfam" id="PF13443">
    <property type="entry name" value="HTH_26"/>
    <property type="match status" value="1"/>
</dbReference>
<accession>A0ABS7SYM3</accession>
<evidence type="ECO:0000259" key="13">
    <source>
        <dbReference type="PROSITE" id="PS50943"/>
    </source>
</evidence>
<organism evidence="14 15">
    <name type="scientific">Anaerococcus murdochii</name>
    <dbReference type="NCBI Taxonomy" id="411577"/>
    <lineage>
        <taxon>Bacteria</taxon>
        <taxon>Bacillati</taxon>
        <taxon>Bacillota</taxon>
        <taxon>Tissierellia</taxon>
        <taxon>Tissierellales</taxon>
        <taxon>Peptoniphilaceae</taxon>
        <taxon>Anaerococcus</taxon>
    </lineage>
</organism>
<keyword evidence="8" id="KW-0238">DNA-binding</keyword>
<evidence type="ECO:0000256" key="10">
    <source>
        <dbReference type="ARBA" id="ARBA00023204"/>
    </source>
</evidence>
<keyword evidence="11" id="KW-0742">SOS response</keyword>
<proteinExistence type="inferred from homology"/>
<dbReference type="PRINTS" id="PR00726">
    <property type="entry name" value="LEXASERPTASE"/>
</dbReference>
<dbReference type="Gene3D" id="2.10.109.10">
    <property type="entry name" value="Umud Fragment, subunit A"/>
    <property type="match status" value="1"/>
</dbReference>
<evidence type="ECO:0000256" key="3">
    <source>
        <dbReference type="ARBA" id="ARBA00022705"/>
    </source>
</evidence>
<dbReference type="Pfam" id="PF00717">
    <property type="entry name" value="Peptidase_S24"/>
    <property type="match status" value="1"/>
</dbReference>
<comment type="similarity">
    <text evidence="1 12">Belongs to the peptidase S24 family.</text>
</comment>
<keyword evidence="5 12" id="KW-0378">Hydrolase</keyword>
<dbReference type="PANTHER" id="PTHR33516:SF2">
    <property type="entry name" value="LEXA REPRESSOR-RELATED"/>
    <property type="match status" value="1"/>
</dbReference>
<dbReference type="EC" id="3.4.21.88" evidence="14"/>
<evidence type="ECO:0000256" key="6">
    <source>
        <dbReference type="ARBA" id="ARBA00022813"/>
    </source>
</evidence>